<evidence type="ECO:0000313" key="2">
    <source>
        <dbReference type="Proteomes" id="UP001237869"/>
    </source>
</evidence>
<dbReference type="AlphaFoldDB" id="A0AAJ6FBL7"/>
<sequence>MKIIKNFIYFKNLNNNSKIINFNNFFLKSIKKIFLNKYDIKEYIFNINKIKINNKKKK</sequence>
<organism evidence="1 2">
    <name type="scientific">Carsonella ruddii</name>
    <dbReference type="NCBI Taxonomy" id="114186"/>
    <lineage>
        <taxon>Bacteria</taxon>
        <taxon>Pseudomonadati</taxon>
        <taxon>Pseudomonadota</taxon>
        <taxon>Gammaproteobacteria</taxon>
        <taxon>Oceanospirillales</taxon>
        <taxon>Halomonadaceae</taxon>
        <taxon>Zymobacter group</taxon>
        <taxon>Candidatus Carsonella</taxon>
    </lineage>
</organism>
<dbReference type="EMBL" id="CP092148">
    <property type="protein sequence ID" value="WGS67299.1"/>
    <property type="molecule type" value="Genomic_DNA"/>
</dbReference>
<evidence type="ECO:0000313" key="1">
    <source>
        <dbReference type="EMBL" id="WGS67299.1"/>
    </source>
</evidence>
<reference evidence="1" key="1">
    <citation type="submission" date="2022-02" db="EMBL/GenBank/DDBJ databases">
        <title>Long-read sequencing of the primary endosymbionts of Cacopsylla melanoneura.</title>
        <authorList>
            <person name="Dittmer J."/>
            <person name="Corretto E."/>
            <person name="Stauffer C."/>
            <person name="Schuler H."/>
        </authorList>
    </citation>
    <scope>NUCLEOTIDE SEQUENCE</scope>
    <source>
        <strain evidence="1">Cmel4</strain>
    </source>
</reference>
<accession>A0AAJ6FBL7</accession>
<dbReference type="RefSeq" id="WP_280956193.1">
    <property type="nucleotide sequence ID" value="NZ_CP092146.1"/>
</dbReference>
<name>A0AAJ6FBL7_CARRU</name>
<dbReference type="Proteomes" id="UP001237869">
    <property type="component" value="Chromosome"/>
</dbReference>
<protein>
    <submittedName>
        <fullName evidence="1">Uncharacterized protein</fullName>
    </submittedName>
</protein>
<gene>
    <name evidence="1" type="ORF">MEJ65_00285</name>
</gene>
<proteinExistence type="predicted"/>